<evidence type="ECO:0000256" key="8">
    <source>
        <dbReference type="PROSITE-ProRule" id="PRU01360"/>
    </source>
</evidence>
<proteinExistence type="inferred from homology"/>
<evidence type="ECO:0000313" key="13">
    <source>
        <dbReference type="EMBL" id="KKB55013.1"/>
    </source>
</evidence>
<dbReference type="InterPro" id="IPR037066">
    <property type="entry name" value="Plug_dom_sf"/>
</dbReference>
<keyword evidence="2 8" id="KW-0813">Transport</keyword>
<comment type="subcellular location">
    <subcellularLocation>
        <location evidence="1 8">Cell outer membrane</location>
        <topology evidence="1 8">Multi-pass membrane protein</topology>
    </subcellularLocation>
</comment>
<evidence type="ECO:0000256" key="2">
    <source>
        <dbReference type="ARBA" id="ARBA00022448"/>
    </source>
</evidence>
<evidence type="ECO:0000256" key="9">
    <source>
        <dbReference type="RuleBase" id="RU003357"/>
    </source>
</evidence>
<comment type="similarity">
    <text evidence="8 9">Belongs to the TonB-dependent receptor family.</text>
</comment>
<evidence type="ECO:0000259" key="12">
    <source>
        <dbReference type="Pfam" id="PF07715"/>
    </source>
</evidence>
<keyword evidence="5 9" id="KW-0798">TonB box</keyword>
<dbReference type="Gene3D" id="2.170.130.10">
    <property type="entry name" value="TonB-dependent receptor, plug domain"/>
    <property type="match status" value="1"/>
</dbReference>
<gene>
    <name evidence="13" type="ORF">HMPREF1536_02466</name>
</gene>
<dbReference type="InterPro" id="IPR036942">
    <property type="entry name" value="Beta-barrel_TonB_sf"/>
</dbReference>
<evidence type="ECO:0000313" key="14">
    <source>
        <dbReference type="Proteomes" id="UP000033035"/>
    </source>
</evidence>
<feature type="signal peptide" evidence="10">
    <location>
        <begin position="1"/>
        <end position="20"/>
    </location>
</feature>
<evidence type="ECO:0000259" key="11">
    <source>
        <dbReference type="Pfam" id="PF00593"/>
    </source>
</evidence>
<dbReference type="FunFam" id="2.60.40.1120:FF:000003">
    <property type="entry name" value="Outer membrane protein Omp121"/>
    <property type="match status" value="1"/>
</dbReference>
<name>A0A0F5JBC5_9BACT</name>
<dbReference type="RefSeq" id="WP_028729940.1">
    <property type="nucleotide sequence ID" value="NZ_KE386764.1"/>
</dbReference>
<dbReference type="STRING" id="1203610.HMPREF1536_02466"/>
<dbReference type="InterPro" id="IPR000531">
    <property type="entry name" value="Beta-barrel_TonB"/>
</dbReference>
<dbReference type="InterPro" id="IPR012910">
    <property type="entry name" value="Plug_dom"/>
</dbReference>
<evidence type="ECO:0000256" key="5">
    <source>
        <dbReference type="ARBA" id="ARBA00023077"/>
    </source>
</evidence>
<organism evidence="13 14">
    <name type="scientific">Parabacteroides gordonii MS-1 = DSM 23371</name>
    <dbReference type="NCBI Taxonomy" id="1203610"/>
    <lineage>
        <taxon>Bacteria</taxon>
        <taxon>Pseudomonadati</taxon>
        <taxon>Bacteroidota</taxon>
        <taxon>Bacteroidia</taxon>
        <taxon>Bacteroidales</taxon>
        <taxon>Tannerellaceae</taxon>
        <taxon>Parabacteroides</taxon>
    </lineage>
</organism>
<dbReference type="PATRIC" id="fig|1203610.3.peg.2530"/>
<keyword evidence="7 8" id="KW-0998">Cell outer membrane</keyword>
<dbReference type="GO" id="GO:0009279">
    <property type="term" value="C:cell outer membrane"/>
    <property type="evidence" value="ECO:0007669"/>
    <property type="project" value="UniProtKB-SubCell"/>
</dbReference>
<feature type="chain" id="PRO_5002488984" evidence="10">
    <location>
        <begin position="21"/>
        <end position="1004"/>
    </location>
</feature>
<evidence type="ECO:0000256" key="10">
    <source>
        <dbReference type="SAM" id="SignalP"/>
    </source>
</evidence>
<accession>A0A0F5JBC5</accession>
<evidence type="ECO:0000256" key="7">
    <source>
        <dbReference type="ARBA" id="ARBA00023237"/>
    </source>
</evidence>
<feature type="domain" description="TonB-dependent receptor-like beta-barrel" evidence="11">
    <location>
        <begin position="369"/>
        <end position="764"/>
    </location>
</feature>
<dbReference type="HOGENOM" id="CLU_004317_0_2_10"/>
<sequence>MNRKLAFSLLLGAFALSSWAQQAGTVKGTVKDADNNPVIGATVVVKGTTQGTTTDIDGNYTIHVAPGQVLEFSYVGMQPSSVTVGNSNEINITMADGELLDEVVVIGYGTVKKSHLTGAVSSVSAKDLQASVARSASSALQGRIAGVTVSTPNGQPGEGMNINIRGISSMSSTTPLYVIDGVYGDINMVDPSDIQSLEVLKDASAASIYGSRAANGVVLITTKGGRLETPTRISVDAYTGIQSVAKYIDVMDGNQLRDFAKATGYSTADELINWNGGKGTDWQKELYSTAMVSKVALNVSGGNKTSTYNLSGSYLKQDGIVKTTGYEAWNIRAKNTFSLFDNHVRMGSTIMMKFWQKDKESVSFTSPLTAVPMWKPYDENGEWGQAPTWTRGDNPVGWAEAHDIQNHGTDILLNGFAEVDLGLKGLKYKFNVGINKYTRRNYNYTVPYVFSSTSQNPDYQLGEDTSWQNEWLIENTINYDNTFGDHTVSGLVGYSSQKNSQRGFGASRRDLPEGLNTIGAGSVSTQTTSGSAWANTMISMFGRVMYSYADRYMLSASIRRDGSSKFADGHRWGTFTSASVGWNVMNESFFENARELMNELKVRASYGTLGNLNGIGNYATQSVVGTGLNNVMGSSLWEGAITGVNWVSPSNVTWEKTKTINIGLDMGILNNKFTLSADYFIQKTEDMLLSMPQPGSFGLGETPVVNAGTVENKGLELSIKHRNNIGELYYQVGVNASFIKNELTKVNGSRDEWTGFNPHDKGAITYAKTGYPIGYFNIIKTDGIFQTQEEINAYVNKDGNMIQPNAQPGDLKYVDFNGDGKIDNLDRQDCGSAFPKVTLGINLGAEWKGFDLNLFFDGNFGNKIYNAQYFSTVYNEVTANQYAERAKSWTENNRNTDIPRYVSGNDNNGTNWGYTDRWLENGSFLRLKTLEFGYTLPKGLVSKAKMQSLRVYTAMENLFTITSYKGYTPDLGVADSESSIMTRGCDDGRYPSARTITFGLQLNF</sequence>
<keyword evidence="6 8" id="KW-0472">Membrane</keyword>
<feature type="domain" description="TonB-dependent receptor plug" evidence="12">
    <location>
        <begin position="113"/>
        <end position="217"/>
    </location>
</feature>
<evidence type="ECO:0000256" key="4">
    <source>
        <dbReference type="ARBA" id="ARBA00022692"/>
    </source>
</evidence>
<keyword evidence="3 8" id="KW-1134">Transmembrane beta strand</keyword>
<dbReference type="PROSITE" id="PS52016">
    <property type="entry name" value="TONB_DEPENDENT_REC_3"/>
    <property type="match status" value="1"/>
</dbReference>
<dbReference type="AlphaFoldDB" id="A0A0F5JBC5"/>
<dbReference type="Pfam" id="PF07715">
    <property type="entry name" value="Plug"/>
    <property type="match status" value="1"/>
</dbReference>
<dbReference type="InterPro" id="IPR023996">
    <property type="entry name" value="TonB-dep_OMP_SusC/RagA"/>
</dbReference>
<dbReference type="FunFam" id="2.170.130.10:FF:000008">
    <property type="entry name" value="SusC/RagA family TonB-linked outer membrane protein"/>
    <property type="match status" value="1"/>
</dbReference>
<dbReference type="Gene3D" id="2.40.170.20">
    <property type="entry name" value="TonB-dependent receptor, beta-barrel domain"/>
    <property type="match status" value="1"/>
</dbReference>
<dbReference type="InterPro" id="IPR023997">
    <property type="entry name" value="TonB-dep_OMP_SusC/RagA_CS"/>
</dbReference>
<dbReference type="NCBIfam" id="TIGR04056">
    <property type="entry name" value="OMP_RagA_SusC"/>
    <property type="match status" value="1"/>
</dbReference>
<reference evidence="13 14" key="1">
    <citation type="submission" date="2013-04" db="EMBL/GenBank/DDBJ databases">
        <title>The Genome Sequence of Parabacteroides gordonii DSM 23371.</title>
        <authorList>
            <consortium name="The Broad Institute Genomics Platform"/>
            <person name="Earl A."/>
            <person name="Ward D."/>
            <person name="Feldgarden M."/>
            <person name="Gevers D."/>
            <person name="Martens E."/>
            <person name="Sakamoto M."/>
            <person name="Benno Y."/>
            <person name="Suzuki N."/>
            <person name="Matsunaga N."/>
            <person name="Koshihara K."/>
            <person name="Seki M."/>
            <person name="Komiya H."/>
            <person name="Walker B."/>
            <person name="Young S."/>
            <person name="Zeng Q."/>
            <person name="Gargeya S."/>
            <person name="Fitzgerald M."/>
            <person name="Haas B."/>
            <person name="Abouelleil A."/>
            <person name="Allen A.W."/>
            <person name="Alvarado L."/>
            <person name="Arachchi H.M."/>
            <person name="Berlin A.M."/>
            <person name="Chapman S.B."/>
            <person name="Gainer-Dewar J."/>
            <person name="Goldberg J."/>
            <person name="Griggs A."/>
            <person name="Gujja S."/>
            <person name="Hansen M."/>
            <person name="Howarth C."/>
            <person name="Imamovic A."/>
            <person name="Ireland A."/>
            <person name="Larimer J."/>
            <person name="McCowan C."/>
            <person name="Murphy C."/>
            <person name="Pearson M."/>
            <person name="Poon T.W."/>
            <person name="Priest M."/>
            <person name="Roberts A."/>
            <person name="Saif S."/>
            <person name="Shea T."/>
            <person name="Sisk P."/>
            <person name="Sykes S."/>
            <person name="Wortman J."/>
            <person name="Nusbaum C."/>
            <person name="Birren B."/>
        </authorList>
    </citation>
    <scope>NUCLEOTIDE SEQUENCE [LARGE SCALE GENOMIC DNA]</scope>
    <source>
        <strain evidence="13 14">MS-1</strain>
    </source>
</reference>
<dbReference type="EMBL" id="AQHW01000015">
    <property type="protein sequence ID" value="KKB55013.1"/>
    <property type="molecule type" value="Genomic_DNA"/>
</dbReference>
<dbReference type="Pfam" id="PF13715">
    <property type="entry name" value="CarbopepD_reg_2"/>
    <property type="match status" value="1"/>
</dbReference>
<dbReference type="Proteomes" id="UP000033035">
    <property type="component" value="Unassembled WGS sequence"/>
</dbReference>
<evidence type="ECO:0000256" key="3">
    <source>
        <dbReference type="ARBA" id="ARBA00022452"/>
    </source>
</evidence>
<evidence type="ECO:0000256" key="6">
    <source>
        <dbReference type="ARBA" id="ARBA00023136"/>
    </source>
</evidence>
<protein>
    <submittedName>
        <fullName evidence="13">SusC/RagA family TonB-linked outer membrane protein</fullName>
    </submittedName>
</protein>
<dbReference type="InterPro" id="IPR039426">
    <property type="entry name" value="TonB-dep_rcpt-like"/>
</dbReference>
<dbReference type="SUPFAM" id="SSF56935">
    <property type="entry name" value="Porins"/>
    <property type="match status" value="1"/>
</dbReference>
<evidence type="ECO:0000256" key="1">
    <source>
        <dbReference type="ARBA" id="ARBA00004571"/>
    </source>
</evidence>
<dbReference type="SUPFAM" id="SSF49464">
    <property type="entry name" value="Carboxypeptidase regulatory domain-like"/>
    <property type="match status" value="1"/>
</dbReference>
<dbReference type="Pfam" id="PF00593">
    <property type="entry name" value="TonB_dep_Rec_b-barrel"/>
    <property type="match status" value="1"/>
</dbReference>
<keyword evidence="4 8" id="KW-0812">Transmembrane</keyword>
<dbReference type="NCBIfam" id="TIGR04057">
    <property type="entry name" value="SusC_RagA_signa"/>
    <property type="match status" value="1"/>
</dbReference>
<dbReference type="Gene3D" id="2.60.40.1120">
    <property type="entry name" value="Carboxypeptidase-like, regulatory domain"/>
    <property type="match status" value="1"/>
</dbReference>
<keyword evidence="14" id="KW-1185">Reference proteome</keyword>
<dbReference type="InterPro" id="IPR008969">
    <property type="entry name" value="CarboxyPept-like_regulatory"/>
</dbReference>
<keyword evidence="10" id="KW-0732">Signal</keyword>
<comment type="caution">
    <text evidence="13">The sequence shown here is derived from an EMBL/GenBank/DDBJ whole genome shotgun (WGS) entry which is preliminary data.</text>
</comment>